<dbReference type="SUPFAM" id="SSF52833">
    <property type="entry name" value="Thioredoxin-like"/>
    <property type="match status" value="1"/>
</dbReference>
<accession>A0A4D9D0M6</accession>
<keyword evidence="2" id="KW-0067">ATP-binding</keyword>
<evidence type="ECO:0000259" key="4">
    <source>
        <dbReference type="PROSITE" id="PS51352"/>
    </source>
</evidence>
<feature type="domain" description="Thioredoxin" evidence="4">
    <location>
        <begin position="219"/>
        <end position="360"/>
    </location>
</feature>
<sequence>MSSHAPAEEKSDDLMTEPPRTTSPPPLPSFPEYVLESWHCNKEDGDVYDKTLALAEAMLFGRLDGRDEVEAVAAVEAVDVDPQHGPGLLATPSFASSVKDDEDPGRPRLPLLERLDILAAEYFGRHWDRVDEIVRVNQRQLEAWKADHAPRAVKGEGQDSGWSPRDYPPMEMYPSLLSTSSSSLSASGSSLSRKRPKDPPPSPPSLPSKEADARGNGGNKTPRTLPEVVSVVEVGEGAIDWLLGGLPGPAVPYGRETSVPGLCQAELILLEVYSDNCPACHRLKPALSQAAAAFQDRSSVLFVAVDGPANPAFLERLDVQWYPTLKLIHRKRNMLWDWPVIPRGGLTAADIVAVVEKYLDTPSFPPGVEAAGVPLEQTGEGGGEDGGEGKGEDAQMGGAEGGNESNGPIHVASDGPHKEMSDVEGGGGGHTAPLFSRSARRKVGNEEEDESQRGSRGKERGERIAEDPCTSSSVPPDRNPPPPAQGQAPHDEHQDPPAHDLEEGRLAQDQLAVKRTQLLKSLAEGPPSEPPPSFSQLSQFRRARRCPRDLVSRRRWVSAREIFKALGCHDEASCRALSRSQRQDREEPPHLILLGGGMGAGKTTLKKMVSQSDFWRRHGQNVVSVEADHFKEIDPVYQLLTRLNQPKASEAVHTYSTQAAEELFLSALKFKRDIIFDSTLAWAPFLSQTLAMVRDTKHQYKRGPGYVRIRTPSASDGGAGERPGGTWQGGTQDGGEASPEGTVVAEKYWEVESEVSEEQMATSYRVELVGVYVRPEVAVRRAIIRRLLTGRGVPVREQLRSHALFAKNFETFALQFDTVLLYDNNRRHEQRDVGGGGEAGGGGGMMVVGPRVIARKDLENTELQILDPEAFRAFQGVANINVDATSVEELYCDESKDVIKRE</sequence>
<dbReference type="Pfam" id="PF06414">
    <property type="entry name" value="Zeta_toxin"/>
    <property type="match status" value="2"/>
</dbReference>
<dbReference type="CDD" id="cd02961">
    <property type="entry name" value="PDI_a_family"/>
    <property type="match status" value="1"/>
</dbReference>
<feature type="region of interest" description="Disordered" evidence="3">
    <location>
        <begin position="1"/>
        <end position="30"/>
    </location>
</feature>
<dbReference type="OrthoDB" id="10267859at2759"/>
<dbReference type="InterPro" id="IPR036249">
    <property type="entry name" value="Thioredoxin-like_sf"/>
</dbReference>
<reference evidence="5 6" key="1">
    <citation type="submission" date="2019-01" db="EMBL/GenBank/DDBJ databases">
        <title>Nuclear Genome Assembly of the Microalgal Biofuel strain Nannochloropsis salina CCMP1776.</title>
        <authorList>
            <person name="Hovde B."/>
        </authorList>
    </citation>
    <scope>NUCLEOTIDE SEQUENCE [LARGE SCALE GENOMIC DNA]</scope>
    <source>
        <strain evidence="5 6">CCMP1776</strain>
    </source>
</reference>
<dbReference type="Pfam" id="PF00085">
    <property type="entry name" value="Thioredoxin"/>
    <property type="match status" value="1"/>
</dbReference>
<dbReference type="Proteomes" id="UP000355283">
    <property type="component" value="Unassembled WGS sequence"/>
</dbReference>
<feature type="compositionally biased region" description="Basic and acidic residues" evidence="3">
    <location>
        <begin position="451"/>
        <end position="466"/>
    </location>
</feature>
<evidence type="ECO:0000313" key="5">
    <source>
        <dbReference type="EMBL" id="TFJ85221.1"/>
    </source>
</evidence>
<dbReference type="InterPro" id="IPR010488">
    <property type="entry name" value="Zeta_toxin_domain"/>
</dbReference>
<evidence type="ECO:0000256" key="1">
    <source>
        <dbReference type="ARBA" id="ARBA00022741"/>
    </source>
</evidence>
<dbReference type="Gene3D" id="3.40.30.10">
    <property type="entry name" value="Glutaredoxin"/>
    <property type="match status" value="1"/>
</dbReference>
<dbReference type="GO" id="GO:0005524">
    <property type="term" value="F:ATP binding"/>
    <property type="evidence" value="ECO:0007669"/>
    <property type="project" value="UniProtKB-KW"/>
</dbReference>
<dbReference type="AlphaFoldDB" id="A0A4D9D0M6"/>
<name>A0A4D9D0M6_9STRA</name>
<dbReference type="InterPro" id="IPR027417">
    <property type="entry name" value="P-loop_NTPase"/>
</dbReference>
<dbReference type="GO" id="GO:0016301">
    <property type="term" value="F:kinase activity"/>
    <property type="evidence" value="ECO:0007669"/>
    <property type="project" value="InterPro"/>
</dbReference>
<dbReference type="PANTHER" id="PTHR31153">
    <property type="entry name" value="CALMODULIN CALCIUM-DEPENDENT NAD KINASE"/>
    <property type="match status" value="1"/>
</dbReference>
<dbReference type="Gene3D" id="3.40.50.300">
    <property type="entry name" value="P-loop containing nucleotide triphosphate hydrolases"/>
    <property type="match status" value="1"/>
</dbReference>
<feature type="region of interest" description="Disordered" evidence="3">
    <location>
        <begin position="368"/>
        <end position="499"/>
    </location>
</feature>
<evidence type="ECO:0000313" key="6">
    <source>
        <dbReference type="Proteomes" id="UP000355283"/>
    </source>
</evidence>
<dbReference type="InterPro" id="IPR013766">
    <property type="entry name" value="Thioredoxin_domain"/>
</dbReference>
<dbReference type="PROSITE" id="PS00194">
    <property type="entry name" value="THIOREDOXIN_1"/>
    <property type="match status" value="1"/>
</dbReference>
<evidence type="ECO:0000256" key="2">
    <source>
        <dbReference type="ARBA" id="ARBA00022840"/>
    </source>
</evidence>
<dbReference type="EMBL" id="SDOX01000016">
    <property type="protein sequence ID" value="TFJ85221.1"/>
    <property type="molecule type" value="Genomic_DNA"/>
</dbReference>
<dbReference type="InterPro" id="IPR017937">
    <property type="entry name" value="Thioredoxin_CS"/>
</dbReference>
<organism evidence="5 6">
    <name type="scientific">Nannochloropsis salina CCMP1776</name>
    <dbReference type="NCBI Taxonomy" id="1027361"/>
    <lineage>
        <taxon>Eukaryota</taxon>
        <taxon>Sar</taxon>
        <taxon>Stramenopiles</taxon>
        <taxon>Ochrophyta</taxon>
        <taxon>Eustigmatophyceae</taxon>
        <taxon>Eustigmatales</taxon>
        <taxon>Monodopsidaceae</taxon>
        <taxon>Microchloropsis</taxon>
        <taxon>Microchloropsis salina</taxon>
    </lineage>
</organism>
<comment type="caution">
    <text evidence="5">The sequence shown here is derived from an EMBL/GenBank/DDBJ whole genome shotgun (WGS) entry which is preliminary data.</text>
</comment>
<protein>
    <recommendedName>
        <fullName evidence="4">Thioredoxin domain-containing protein</fullName>
    </recommendedName>
</protein>
<feature type="compositionally biased region" description="Low complexity" evidence="3">
    <location>
        <begin position="175"/>
        <end position="191"/>
    </location>
</feature>
<evidence type="ECO:0000256" key="3">
    <source>
        <dbReference type="SAM" id="MobiDB-lite"/>
    </source>
</evidence>
<feature type="region of interest" description="Disordered" evidence="3">
    <location>
        <begin position="149"/>
        <end position="226"/>
    </location>
</feature>
<feature type="region of interest" description="Disordered" evidence="3">
    <location>
        <begin position="522"/>
        <end position="542"/>
    </location>
</feature>
<feature type="region of interest" description="Disordered" evidence="3">
    <location>
        <begin position="706"/>
        <end position="739"/>
    </location>
</feature>
<dbReference type="PANTHER" id="PTHR31153:SF1">
    <property type="entry name" value="CALMODULIN CALCIUM-DEPENDENT NAD KINASE"/>
    <property type="match status" value="1"/>
</dbReference>
<keyword evidence="6" id="KW-1185">Reference proteome</keyword>
<dbReference type="PROSITE" id="PS51352">
    <property type="entry name" value="THIOREDOXIN_2"/>
    <property type="match status" value="1"/>
</dbReference>
<gene>
    <name evidence="5" type="ORF">NSK_003644</name>
</gene>
<proteinExistence type="predicted"/>
<feature type="compositionally biased region" description="Gly residues" evidence="3">
    <location>
        <begin position="717"/>
        <end position="733"/>
    </location>
</feature>
<keyword evidence="1" id="KW-0547">Nucleotide-binding</keyword>
<dbReference type="SUPFAM" id="SSF52540">
    <property type="entry name" value="P-loop containing nucleoside triphosphate hydrolases"/>
    <property type="match status" value="1"/>
</dbReference>
<dbReference type="InterPro" id="IPR044802">
    <property type="entry name" value="NADKc-like"/>
</dbReference>
<feature type="compositionally biased region" description="Basic and acidic residues" evidence="3">
    <location>
        <begin position="489"/>
        <end position="499"/>
    </location>
</feature>
<feature type="compositionally biased region" description="Basic and acidic residues" evidence="3">
    <location>
        <begin position="1"/>
        <end position="13"/>
    </location>
</feature>